<accession>A0A6L5X631</accession>
<dbReference type="PANTHER" id="PTHR35866">
    <property type="entry name" value="PUTATIVE-RELATED"/>
    <property type="match status" value="1"/>
</dbReference>
<dbReference type="Proteomes" id="UP000481852">
    <property type="component" value="Unassembled WGS sequence"/>
</dbReference>
<name>A0A6L5X631_9FIRM</name>
<dbReference type="InterPro" id="IPR005358">
    <property type="entry name" value="Puta_zinc/iron-chelating_dom"/>
</dbReference>
<comment type="caution">
    <text evidence="1">The sequence shown here is derived from an EMBL/GenBank/DDBJ whole genome shotgun (WGS) entry which is preliminary data.</text>
</comment>
<dbReference type="EMBL" id="VULZ01000007">
    <property type="protein sequence ID" value="MSS14947.1"/>
    <property type="molecule type" value="Genomic_DNA"/>
</dbReference>
<evidence type="ECO:0000313" key="1">
    <source>
        <dbReference type="EMBL" id="MSS14947.1"/>
    </source>
</evidence>
<dbReference type="AlphaFoldDB" id="A0A6L5X631"/>
<evidence type="ECO:0000313" key="2">
    <source>
        <dbReference type="Proteomes" id="UP000481852"/>
    </source>
</evidence>
<protein>
    <submittedName>
        <fullName evidence="1">YkgJ family cysteine cluster protein</fullName>
    </submittedName>
</protein>
<organism evidence="1 2">
    <name type="scientific">Porcincola intestinalis</name>
    <dbReference type="NCBI Taxonomy" id="2606632"/>
    <lineage>
        <taxon>Bacteria</taxon>
        <taxon>Bacillati</taxon>
        <taxon>Bacillota</taxon>
        <taxon>Clostridia</taxon>
        <taxon>Lachnospirales</taxon>
        <taxon>Lachnospiraceae</taxon>
        <taxon>Porcincola</taxon>
    </lineage>
</organism>
<dbReference type="RefSeq" id="WP_154525296.1">
    <property type="nucleotide sequence ID" value="NZ_JAXEDB010000171.1"/>
</dbReference>
<dbReference type="Pfam" id="PF03692">
    <property type="entry name" value="CxxCxxCC"/>
    <property type="match status" value="1"/>
</dbReference>
<reference evidence="1 2" key="1">
    <citation type="submission" date="2019-08" db="EMBL/GenBank/DDBJ databases">
        <title>In-depth cultivation of the pig gut microbiome towards novel bacterial diversity and tailored functional studies.</title>
        <authorList>
            <person name="Wylensek D."/>
            <person name="Hitch T.C.A."/>
            <person name="Clavel T."/>
        </authorList>
    </citation>
    <scope>NUCLEOTIDE SEQUENCE [LARGE SCALE GENOMIC DNA]</scope>
    <source>
        <strain evidence="1 2">Oil+RF-744-WCA-WT-11</strain>
    </source>
</reference>
<dbReference type="PANTHER" id="PTHR35866:SF1">
    <property type="entry name" value="YKGJ FAMILY CYSTEINE CLUSTER PROTEIN"/>
    <property type="match status" value="1"/>
</dbReference>
<sequence>MRREQSIEEISDGRRYRADDLVKIGTNGCLGCCDCCRMDALIVLDPWDIYQLKKATGCGLERLLNVTVRLEVIDGLIQPVLAMADGVCPYLGADGRCEIHAYRPGICRLYPLGRCWEDGDFSYILQTGECTHCTGSKVKVKKWLGIPDLSRYEAYCRTWHAFLKAAQACCGAGEGSAGTAQMQGTAAGSTGAVQTQGTASGCTDAAQDHLRKIVCMQILEKCYLAGFDTEKEFYPQFEEQLQAACRSLGIGSIQGL</sequence>
<keyword evidence="2" id="KW-1185">Reference proteome</keyword>
<proteinExistence type="predicted"/>
<gene>
    <name evidence="1" type="ORF">FYJ35_07800</name>
</gene>